<dbReference type="EMBL" id="GBRH01160825">
    <property type="protein sequence ID" value="JAE37071.1"/>
    <property type="molecule type" value="Transcribed_RNA"/>
</dbReference>
<name>A0A0A9HQB9_ARUDO</name>
<proteinExistence type="predicted"/>
<accession>A0A0A9HQB9</accession>
<reference evidence="1" key="1">
    <citation type="submission" date="2014-09" db="EMBL/GenBank/DDBJ databases">
        <authorList>
            <person name="Magalhaes I.L.F."/>
            <person name="Oliveira U."/>
            <person name="Santos F.R."/>
            <person name="Vidigal T.H.D.A."/>
            <person name="Brescovit A.D."/>
            <person name="Santos A.J."/>
        </authorList>
    </citation>
    <scope>NUCLEOTIDE SEQUENCE</scope>
    <source>
        <tissue evidence="1">Shoot tissue taken approximately 20 cm above the soil surface</tissue>
    </source>
</reference>
<evidence type="ECO:0000313" key="1">
    <source>
        <dbReference type="EMBL" id="JAE37071.1"/>
    </source>
</evidence>
<protein>
    <submittedName>
        <fullName evidence="1">Uncharacterized protein</fullName>
    </submittedName>
</protein>
<dbReference type="AlphaFoldDB" id="A0A0A9HQB9"/>
<organism evidence="1">
    <name type="scientific">Arundo donax</name>
    <name type="common">Giant reed</name>
    <name type="synonym">Donax arundinaceus</name>
    <dbReference type="NCBI Taxonomy" id="35708"/>
    <lineage>
        <taxon>Eukaryota</taxon>
        <taxon>Viridiplantae</taxon>
        <taxon>Streptophyta</taxon>
        <taxon>Embryophyta</taxon>
        <taxon>Tracheophyta</taxon>
        <taxon>Spermatophyta</taxon>
        <taxon>Magnoliopsida</taxon>
        <taxon>Liliopsida</taxon>
        <taxon>Poales</taxon>
        <taxon>Poaceae</taxon>
        <taxon>PACMAD clade</taxon>
        <taxon>Arundinoideae</taxon>
        <taxon>Arundineae</taxon>
        <taxon>Arundo</taxon>
    </lineage>
</organism>
<sequence>MLDHDVILLHYSCMWKCALILENVEMCL</sequence>
<reference evidence="1" key="2">
    <citation type="journal article" date="2015" name="Data Brief">
        <title>Shoot transcriptome of the giant reed, Arundo donax.</title>
        <authorList>
            <person name="Barrero R.A."/>
            <person name="Guerrero F.D."/>
            <person name="Moolhuijzen P."/>
            <person name="Goolsby J.A."/>
            <person name="Tidwell J."/>
            <person name="Bellgard S.E."/>
            <person name="Bellgard M.I."/>
        </authorList>
    </citation>
    <scope>NUCLEOTIDE SEQUENCE</scope>
    <source>
        <tissue evidence="1">Shoot tissue taken approximately 20 cm above the soil surface</tissue>
    </source>
</reference>